<dbReference type="InterPro" id="IPR005269">
    <property type="entry name" value="LOG"/>
</dbReference>
<reference evidence="4 5" key="1">
    <citation type="submission" date="2017-05" db="EMBL/GenBank/DDBJ databases">
        <authorList>
            <person name="Varghese N."/>
            <person name="Submissions S."/>
        </authorList>
    </citation>
    <scope>NUCLEOTIDE SEQUENCE [LARGE SCALE GENOMIC DNA]</scope>
    <source>
        <strain evidence="4 5">DSM 21342</strain>
    </source>
</reference>
<dbReference type="Pfam" id="PF03641">
    <property type="entry name" value="Lysine_decarbox"/>
    <property type="match status" value="1"/>
</dbReference>
<organism evidence="4 5">
    <name type="scientific">Solitalea koreensis</name>
    <dbReference type="NCBI Taxonomy" id="543615"/>
    <lineage>
        <taxon>Bacteria</taxon>
        <taxon>Pseudomonadati</taxon>
        <taxon>Bacteroidota</taxon>
        <taxon>Sphingobacteriia</taxon>
        <taxon>Sphingobacteriales</taxon>
        <taxon>Sphingobacteriaceae</taxon>
        <taxon>Solitalea</taxon>
    </lineage>
</organism>
<dbReference type="RefSeq" id="WP_142602316.1">
    <property type="nucleotide sequence ID" value="NZ_FXSZ01000003.1"/>
</dbReference>
<proteinExistence type="inferred from homology"/>
<dbReference type="Gene3D" id="3.40.50.450">
    <property type="match status" value="1"/>
</dbReference>
<accession>A0A521C154</accession>
<dbReference type="Proteomes" id="UP000315971">
    <property type="component" value="Unassembled WGS sequence"/>
</dbReference>
<keyword evidence="5" id="KW-1185">Reference proteome</keyword>
<dbReference type="NCBIfam" id="TIGR00730">
    <property type="entry name" value="Rossman fold protein, TIGR00730 family"/>
    <property type="match status" value="1"/>
</dbReference>
<name>A0A521C154_9SPHI</name>
<evidence type="ECO:0000256" key="2">
    <source>
        <dbReference type="ARBA" id="ARBA00006763"/>
    </source>
</evidence>
<dbReference type="InterPro" id="IPR031100">
    <property type="entry name" value="LOG_fam"/>
</dbReference>
<dbReference type="OrthoDB" id="9801098at2"/>
<dbReference type="GO" id="GO:0009691">
    <property type="term" value="P:cytokinin biosynthetic process"/>
    <property type="evidence" value="ECO:0007669"/>
    <property type="project" value="UniProtKB-UniRule"/>
</dbReference>
<dbReference type="PANTHER" id="PTHR31223:SF70">
    <property type="entry name" value="LOG FAMILY PROTEIN YJL055W"/>
    <property type="match status" value="1"/>
</dbReference>
<sequence length="188" mass="20822">MKSICVFCGSKPGAKPIYKEKAIELAKLLVEQDITLVYGGGAIGLMGELARTVRDLGGKVIGIIPDFLMSKEVGLVDGCELHVVKNMHQRKAKMAELSDGFIALPGGIGTFEELFEVLTWKQLSLHKKPIGLLNINSYYDHLLTFMKHAEEEQFFNESGLMKVADEPLTLLQLMSSEHSETTAHYNLI</sequence>
<dbReference type="PANTHER" id="PTHR31223">
    <property type="entry name" value="LOG FAMILY PROTEIN YJL055W"/>
    <property type="match status" value="1"/>
</dbReference>
<keyword evidence="3" id="KW-0203">Cytokinin biosynthesis</keyword>
<keyword evidence="3" id="KW-0378">Hydrolase</keyword>
<dbReference type="GO" id="GO:0008714">
    <property type="term" value="F:AMP nucleosidase activity"/>
    <property type="evidence" value="ECO:0007669"/>
    <property type="project" value="UniProtKB-EC"/>
</dbReference>
<dbReference type="SUPFAM" id="SSF102405">
    <property type="entry name" value="MCP/YpsA-like"/>
    <property type="match status" value="1"/>
</dbReference>
<evidence type="ECO:0000256" key="3">
    <source>
        <dbReference type="RuleBase" id="RU363015"/>
    </source>
</evidence>
<comment type="similarity">
    <text evidence="2 3">Belongs to the LOG family.</text>
</comment>
<dbReference type="EC" id="3.2.2.n1" evidence="3"/>
<evidence type="ECO:0000313" key="4">
    <source>
        <dbReference type="EMBL" id="SMO52440.1"/>
    </source>
</evidence>
<comment type="catalytic activity">
    <reaction evidence="1">
        <text>AMP + H2O = D-ribose 5-phosphate + adenine</text>
        <dbReference type="Rhea" id="RHEA:20129"/>
        <dbReference type="ChEBI" id="CHEBI:15377"/>
        <dbReference type="ChEBI" id="CHEBI:16708"/>
        <dbReference type="ChEBI" id="CHEBI:78346"/>
        <dbReference type="ChEBI" id="CHEBI:456215"/>
        <dbReference type="EC" id="3.2.2.4"/>
    </reaction>
</comment>
<evidence type="ECO:0000256" key="1">
    <source>
        <dbReference type="ARBA" id="ARBA00000274"/>
    </source>
</evidence>
<gene>
    <name evidence="4" type="ORF">SAMN06265350_10365</name>
</gene>
<evidence type="ECO:0000313" key="5">
    <source>
        <dbReference type="Proteomes" id="UP000315971"/>
    </source>
</evidence>
<protein>
    <recommendedName>
        <fullName evidence="3">Cytokinin riboside 5'-monophosphate phosphoribohydrolase</fullName>
        <ecNumber evidence="3">3.2.2.n1</ecNumber>
    </recommendedName>
</protein>
<dbReference type="GO" id="GO:0005829">
    <property type="term" value="C:cytosol"/>
    <property type="evidence" value="ECO:0007669"/>
    <property type="project" value="TreeGrafter"/>
</dbReference>
<dbReference type="EMBL" id="FXSZ01000003">
    <property type="protein sequence ID" value="SMO52440.1"/>
    <property type="molecule type" value="Genomic_DNA"/>
</dbReference>
<dbReference type="AlphaFoldDB" id="A0A521C154"/>